<feature type="domain" description="EamA" evidence="7">
    <location>
        <begin position="157"/>
        <end position="288"/>
    </location>
</feature>
<dbReference type="KEGG" id="satk:SA2016_1136"/>
<feature type="transmembrane region" description="Helical" evidence="6">
    <location>
        <begin position="247"/>
        <end position="266"/>
    </location>
</feature>
<evidence type="ECO:0000256" key="1">
    <source>
        <dbReference type="ARBA" id="ARBA00004141"/>
    </source>
</evidence>
<dbReference type="InterPro" id="IPR000620">
    <property type="entry name" value="EamA_dom"/>
</dbReference>
<dbReference type="GO" id="GO:0016020">
    <property type="term" value="C:membrane"/>
    <property type="evidence" value="ECO:0007669"/>
    <property type="project" value="UniProtKB-SubCell"/>
</dbReference>
<gene>
    <name evidence="8" type="ORF">SA2016_1136</name>
</gene>
<feature type="transmembrane region" description="Helical" evidence="6">
    <location>
        <begin position="272"/>
        <end position="290"/>
    </location>
</feature>
<evidence type="ECO:0000256" key="5">
    <source>
        <dbReference type="ARBA" id="ARBA00023136"/>
    </source>
</evidence>
<reference evidence="8 9" key="1">
    <citation type="submission" date="2016-02" db="EMBL/GenBank/DDBJ databases">
        <title>Complete genome of Sinomonas atrocyanea KCTC 3377.</title>
        <authorList>
            <person name="Kim K.M."/>
        </authorList>
    </citation>
    <scope>NUCLEOTIDE SEQUENCE [LARGE SCALE GENOMIC DNA]</scope>
    <source>
        <strain evidence="8 9">KCTC 3377</strain>
    </source>
</reference>
<dbReference type="SUPFAM" id="SSF103481">
    <property type="entry name" value="Multidrug resistance efflux transporter EmrE"/>
    <property type="match status" value="2"/>
</dbReference>
<proteinExistence type="inferred from homology"/>
<feature type="transmembrane region" description="Helical" evidence="6">
    <location>
        <begin position="71"/>
        <end position="91"/>
    </location>
</feature>
<comment type="similarity">
    <text evidence="2">Belongs to the EamA transporter family.</text>
</comment>
<feature type="transmembrane region" description="Helical" evidence="6">
    <location>
        <begin position="40"/>
        <end position="59"/>
    </location>
</feature>
<evidence type="ECO:0000313" key="9">
    <source>
        <dbReference type="Proteomes" id="UP000070134"/>
    </source>
</evidence>
<evidence type="ECO:0000259" key="7">
    <source>
        <dbReference type="Pfam" id="PF00892"/>
    </source>
</evidence>
<dbReference type="PANTHER" id="PTHR32322">
    <property type="entry name" value="INNER MEMBRANE TRANSPORTER"/>
    <property type="match status" value="1"/>
</dbReference>
<dbReference type="AlphaFoldDB" id="A0A126ZXC2"/>
<keyword evidence="4 6" id="KW-1133">Transmembrane helix</keyword>
<feature type="transmembrane region" description="Helical" evidence="6">
    <location>
        <begin position="157"/>
        <end position="179"/>
    </location>
</feature>
<evidence type="ECO:0000313" key="8">
    <source>
        <dbReference type="EMBL" id="AMM31818.1"/>
    </source>
</evidence>
<dbReference type="Pfam" id="PF00892">
    <property type="entry name" value="EamA"/>
    <property type="match status" value="2"/>
</dbReference>
<dbReference type="InterPro" id="IPR050638">
    <property type="entry name" value="AA-Vitamin_Transporters"/>
</dbReference>
<feature type="transmembrane region" description="Helical" evidence="6">
    <location>
        <begin position="130"/>
        <end position="151"/>
    </location>
</feature>
<comment type="subcellular location">
    <subcellularLocation>
        <location evidence="1">Membrane</location>
        <topology evidence="1">Multi-pass membrane protein</topology>
    </subcellularLocation>
</comment>
<feature type="transmembrane region" description="Helical" evidence="6">
    <location>
        <begin position="219"/>
        <end position="240"/>
    </location>
</feature>
<dbReference type="PANTHER" id="PTHR32322:SF2">
    <property type="entry name" value="EAMA DOMAIN-CONTAINING PROTEIN"/>
    <property type="match status" value="1"/>
</dbReference>
<evidence type="ECO:0000256" key="6">
    <source>
        <dbReference type="SAM" id="Phobius"/>
    </source>
</evidence>
<feature type="transmembrane region" description="Helical" evidence="6">
    <location>
        <begin position="186"/>
        <end position="207"/>
    </location>
</feature>
<evidence type="ECO:0000256" key="4">
    <source>
        <dbReference type="ARBA" id="ARBA00022989"/>
    </source>
</evidence>
<dbReference type="InterPro" id="IPR037185">
    <property type="entry name" value="EmrE-like"/>
</dbReference>
<keyword evidence="9" id="KW-1185">Reference proteome</keyword>
<sequence>MSAAAGRGVDVRTVLVFIAAVVVTGGNAVAIRYSNRELDPLFGAAVRFAVAGLVFAAIAAAGRKAWPRGRALVGALLYGLLNFGLAYGFIYEALREVHAGLAQIVLASVPLATLLIAAGAGVERFSWRRFAGTLVAVAGIAVVSGAGTTAFSASSLLGIAGMVAAAVSIGAGAVVVKVFPPVPGAPLNAVGMAVGAAALAVVSPLAGERWAVPVRAATFAAFGFLVVSTLILFAAFLYVLRRWSASATSYQFLFVPIPAVIVSSLLDSEPLTPALLLGGLLVLVGSYLGLRAGRRPGRTAEGHLPGDAVARTDAPGR</sequence>
<feature type="domain" description="EamA" evidence="7">
    <location>
        <begin position="13"/>
        <end position="144"/>
    </location>
</feature>
<accession>A0A126ZXC2</accession>
<dbReference type="RefSeq" id="WP_084249336.1">
    <property type="nucleotide sequence ID" value="NZ_BJMO01000088.1"/>
</dbReference>
<protein>
    <recommendedName>
        <fullName evidence="7">EamA domain-containing protein</fullName>
    </recommendedName>
</protein>
<feature type="transmembrane region" description="Helical" evidence="6">
    <location>
        <begin position="12"/>
        <end position="34"/>
    </location>
</feature>
<dbReference type="OrthoDB" id="4197433at2"/>
<keyword evidence="3 6" id="KW-0812">Transmembrane</keyword>
<dbReference type="STRING" id="37927.SA2016_1136"/>
<name>A0A126ZXC2_9MICC</name>
<evidence type="ECO:0000256" key="2">
    <source>
        <dbReference type="ARBA" id="ARBA00007362"/>
    </source>
</evidence>
<evidence type="ECO:0000256" key="3">
    <source>
        <dbReference type="ARBA" id="ARBA00022692"/>
    </source>
</evidence>
<dbReference type="Proteomes" id="UP000070134">
    <property type="component" value="Chromosome"/>
</dbReference>
<organism evidence="8 9">
    <name type="scientific">Sinomonas atrocyanea</name>
    <dbReference type="NCBI Taxonomy" id="37927"/>
    <lineage>
        <taxon>Bacteria</taxon>
        <taxon>Bacillati</taxon>
        <taxon>Actinomycetota</taxon>
        <taxon>Actinomycetes</taxon>
        <taxon>Micrococcales</taxon>
        <taxon>Micrococcaceae</taxon>
        <taxon>Sinomonas</taxon>
    </lineage>
</organism>
<feature type="transmembrane region" description="Helical" evidence="6">
    <location>
        <begin position="97"/>
        <end position="118"/>
    </location>
</feature>
<keyword evidence="5 6" id="KW-0472">Membrane</keyword>
<dbReference type="EMBL" id="CP014518">
    <property type="protein sequence ID" value="AMM31818.1"/>
    <property type="molecule type" value="Genomic_DNA"/>
</dbReference>